<accession>A0A9Q4C242</accession>
<keyword evidence="5" id="KW-0694">RNA-binding</keyword>
<organism evidence="7 8">
    <name type="scientific">Halorutilus salinus</name>
    <dbReference type="NCBI Taxonomy" id="2487751"/>
    <lineage>
        <taxon>Archaea</taxon>
        <taxon>Methanobacteriati</taxon>
        <taxon>Methanobacteriota</taxon>
        <taxon>Stenosarchaea group</taxon>
        <taxon>Halobacteria</taxon>
        <taxon>Halorutilales</taxon>
        <taxon>Halorutilaceae</taxon>
        <taxon>Halorutilus</taxon>
    </lineage>
</organism>
<dbReference type="Proteomes" id="UP001149411">
    <property type="component" value="Unassembled WGS sequence"/>
</dbReference>
<evidence type="ECO:0000256" key="4">
    <source>
        <dbReference type="ARBA" id="ARBA00022801"/>
    </source>
</evidence>
<gene>
    <name evidence="7" type="ORF">EGH25_00815</name>
</gene>
<evidence type="ECO:0000256" key="3">
    <source>
        <dbReference type="ARBA" id="ARBA00022759"/>
    </source>
</evidence>
<name>A0A9Q4C242_9EURY</name>
<dbReference type="Gene3D" id="3.30.920.30">
    <property type="entry name" value="Hypothetical protein"/>
    <property type="match status" value="1"/>
</dbReference>
<dbReference type="InterPro" id="IPR038570">
    <property type="entry name" value="HicA_sf"/>
</dbReference>
<dbReference type="AlphaFoldDB" id="A0A9Q4C242"/>
<comment type="caution">
    <text evidence="7">The sequence shown here is derived from an EMBL/GenBank/DDBJ whole genome shotgun (WGS) entry which is preliminary data.</text>
</comment>
<keyword evidence="2" id="KW-0540">Nuclease</keyword>
<evidence type="ECO:0000256" key="6">
    <source>
        <dbReference type="ARBA" id="ARBA00023016"/>
    </source>
</evidence>
<keyword evidence="1" id="KW-1277">Toxin-antitoxin system</keyword>
<dbReference type="SUPFAM" id="SSF54786">
    <property type="entry name" value="YcfA/nrd intein domain"/>
    <property type="match status" value="1"/>
</dbReference>
<keyword evidence="4" id="KW-0378">Hydrolase</keyword>
<keyword evidence="8" id="KW-1185">Reference proteome</keyword>
<keyword evidence="6" id="KW-0346">Stress response</keyword>
<evidence type="ECO:0000313" key="7">
    <source>
        <dbReference type="EMBL" id="MCX2817903.1"/>
    </source>
</evidence>
<dbReference type="GO" id="GO:0016787">
    <property type="term" value="F:hydrolase activity"/>
    <property type="evidence" value="ECO:0007669"/>
    <property type="project" value="UniProtKB-KW"/>
</dbReference>
<evidence type="ECO:0000256" key="2">
    <source>
        <dbReference type="ARBA" id="ARBA00022722"/>
    </source>
</evidence>
<dbReference type="GO" id="GO:0004519">
    <property type="term" value="F:endonuclease activity"/>
    <property type="evidence" value="ECO:0007669"/>
    <property type="project" value="UniProtKB-KW"/>
</dbReference>
<evidence type="ECO:0000256" key="5">
    <source>
        <dbReference type="ARBA" id="ARBA00022884"/>
    </source>
</evidence>
<proteinExistence type="predicted"/>
<keyword evidence="3" id="KW-0255">Endonuclease</keyword>
<dbReference type="GO" id="GO:0003729">
    <property type="term" value="F:mRNA binding"/>
    <property type="evidence" value="ECO:0007669"/>
    <property type="project" value="InterPro"/>
</dbReference>
<sequence length="81" mass="9182">MVRHFFTGEVVAQVLTDMGYTPVDRTGSHLKLRYKHPETGEVRNVSVPMGGEIPQGTLRNIADQCGAKDFDSFCEWIDRNR</sequence>
<protein>
    <submittedName>
        <fullName evidence="7">Type II toxin-antitoxin system HicA family toxin</fullName>
    </submittedName>
</protein>
<evidence type="ECO:0000256" key="1">
    <source>
        <dbReference type="ARBA" id="ARBA00022649"/>
    </source>
</evidence>
<dbReference type="Pfam" id="PF07927">
    <property type="entry name" value="HicA_toxin"/>
    <property type="match status" value="1"/>
</dbReference>
<evidence type="ECO:0000313" key="8">
    <source>
        <dbReference type="Proteomes" id="UP001149411"/>
    </source>
</evidence>
<dbReference type="EMBL" id="RKLV01000001">
    <property type="protein sequence ID" value="MCX2817903.1"/>
    <property type="molecule type" value="Genomic_DNA"/>
</dbReference>
<dbReference type="InterPro" id="IPR012933">
    <property type="entry name" value="HicA_mRNA_interferase"/>
</dbReference>
<reference evidence="7" key="1">
    <citation type="submission" date="2022-09" db="EMBL/GenBank/DDBJ databases">
        <title>Haloadaptaus new haloarchaeum isolated from saline soil.</title>
        <authorList>
            <person name="Duran-Viseras A."/>
            <person name="Sanchez-Porro C."/>
            <person name="Ventosa A."/>
        </authorList>
    </citation>
    <scope>NUCLEOTIDE SEQUENCE</scope>
    <source>
        <strain evidence="7">F3-133</strain>
    </source>
</reference>
<dbReference type="RefSeq" id="WP_266085432.1">
    <property type="nucleotide sequence ID" value="NZ_RKLV01000001.1"/>
</dbReference>